<dbReference type="AlphaFoldDB" id="A0A811U0P2"/>
<gene>
    <name evidence="2" type="ORF">CCAP1982_LOCUS1487</name>
</gene>
<dbReference type="EMBL" id="CAJHJT010000001">
    <property type="protein sequence ID" value="CAD6992642.1"/>
    <property type="molecule type" value="Genomic_DNA"/>
</dbReference>
<accession>A0A811U0P2</accession>
<comment type="caution">
    <text evidence="2">The sequence shown here is derived from an EMBL/GenBank/DDBJ whole genome shotgun (WGS) entry which is preliminary data.</text>
</comment>
<evidence type="ECO:0000313" key="2">
    <source>
        <dbReference type="EMBL" id="CAD6992642.1"/>
    </source>
</evidence>
<evidence type="ECO:0000256" key="1">
    <source>
        <dbReference type="SAM" id="Phobius"/>
    </source>
</evidence>
<reference evidence="2" key="1">
    <citation type="submission" date="2020-11" db="EMBL/GenBank/DDBJ databases">
        <authorList>
            <person name="Whitehead M."/>
        </authorList>
    </citation>
    <scope>NUCLEOTIDE SEQUENCE</scope>
    <source>
        <strain evidence="2">EGII</strain>
    </source>
</reference>
<evidence type="ECO:0000313" key="3">
    <source>
        <dbReference type="Proteomes" id="UP000606786"/>
    </source>
</evidence>
<organism evidence="2 3">
    <name type="scientific">Ceratitis capitata</name>
    <name type="common">Mediterranean fruit fly</name>
    <name type="synonym">Tephritis capitata</name>
    <dbReference type="NCBI Taxonomy" id="7213"/>
    <lineage>
        <taxon>Eukaryota</taxon>
        <taxon>Metazoa</taxon>
        <taxon>Ecdysozoa</taxon>
        <taxon>Arthropoda</taxon>
        <taxon>Hexapoda</taxon>
        <taxon>Insecta</taxon>
        <taxon>Pterygota</taxon>
        <taxon>Neoptera</taxon>
        <taxon>Endopterygota</taxon>
        <taxon>Diptera</taxon>
        <taxon>Brachycera</taxon>
        <taxon>Muscomorpha</taxon>
        <taxon>Tephritoidea</taxon>
        <taxon>Tephritidae</taxon>
        <taxon>Ceratitis</taxon>
        <taxon>Ceratitis</taxon>
    </lineage>
</organism>
<dbReference type="Proteomes" id="UP000606786">
    <property type="component" value="Unassembled WGS sequence"/>
</dbReference>
<keyword evidence="1" id="KW-0812">Transmembrane</keyword>
<sequence>MANWLKIFIFPFISFLLITIQYKNATVTPKLAVMKSYLYNCDFSVSKQKLKKRRLSNYSALHFIFIALLVFLCFRDITINSPESFALPPNHSRILVYHIANAMG</sequence>
<keyword evidence="3" id="KW-1185">Reference proteome</keyword>
<name>A0A811U0P2_CERCA</name>
<keyword evidence="1" id="KW-1133">Transmembrane helix</keyword>
<keyword evidence="1" id="KW-0472">Membrane</keyword>
<feature type="transmembrane region" description="Helical" evidence="1">
    <location>
        <begin position="55"/>
        <end position="74"/>
    </location>
</feature>
<proteinExistence type="predicted"/>
<protein>
    <submittedName>
        <fullName evidence="2">(Mediterranean fruit fly) hypothetical protein</fullName>
    </submittedName>
</protein>